<reference evidence="2 3" key="1">
    <citation type="journal article" date="2017" name="Gigascience">
        <title>Genome sequence of the small brown planthopper, Laodelphax striatellus.</title>
        <authorList>
            <person name="Zhu J."/>
            <person name="Jiang F."/>
            <person name="Wang X."/>
            <person name="Yang P."/>
            <person name="Bao Y."/>
            <person name="Zhao W."/>
            <person name="Wang W."/>
            <person name="Lu H."/>
            <person name="Wang Q."/>
            <person name="Cui N."/>
            <person name="Li J."/>
            <person name="Chen X."/>
            <person name="Luo L."/>
            <person name="Yu J."/>
            <person name="Kang L."/>
            <person name="Cui F."/>
        </authorList>
    </citation>
    <scope>NUCLEOTIDE SEQUENCE [LARGE SCALE GENOMIC DNA]</scope>
    <source>
        <strain evidence="2">Lst14</strain>
    </source>
</reference>
<dbReference type="EMBL" id="QKKF02019433">
    <property type="protein sequence ID" value="RZF40067.1"/>
    <property type="molecule type" value="Genomic_DNA"/>
</dbReference>
<protein>
    <submittedName>
        <fullName evidence="2">Uncharacterized protein</fullName>
    </submittedName>
</protein>
<feature type="compositionally biased region" description="Polar residues" evidence="1">
    <location>
        <begin position="78"/>
        <end position="104"/>
    </location>
</feature>
<feature type="compositionally biased region" description="Polar residues" evidence="1">
    <location>
        <begin position="17"/>
        <end position="28"/>
    </location>
</feature>
<evidence type="ECO:0000313" key="2">
    <source>
        <dbReference type="EMBL" id="RZF40067.1"/>
    </source>
</evidence>
<evidence type="ECO:0000256" key="1">
    <source>
        <dbReference type="SAM" id="MobiDB-lite"/>
    </source>
</evidence>
<dbReference type="InParanoid" id="A0A482X2F5"/>
<name>A0A482X2F5_LAOST</name>
<organism evidence="2 3">
    <name type="scientific">Laodelphax striatellus</name>
    <name type="common">Small brown planthopper</name>
    <name type="synonym">Delphax striatella</name>
    <dbReference type="NCBI Taxonomy" id="195883"/>
    <lineage>
        <taxon>Eukaryota</taxon>
        <taxon>Metazoa</taxon>
        <taxon>Ecdysozoa</taxon>
        <taxon>Arthropoda</taxon>
        <taxon>Hexapoda</taxon>
        <taxon>Insecta</taxon>
        <taxon>Pterygota</taxon>
        <taxon>Neoptera</taxon>
        <taxon>Paraneoptera</taxon>
        <taxon>Hemiptera</taxon>
        <taxon>Auchenorrhyncha</taxon>
        <taxon>Fulgoroidea</taxon>
        <taxon>Delphacidae</taxon>
        <taxon>Criomorphinae</taxon>
        <taxon>Laodelphax</taxon>
    </lineage>
</organism>
<feature type="compositionally biased region" description="Basic and acidic residues" evidence="1">
    <location>
        <begin position="31"/>
        <end position="73"/>
    </location>
</feature>
<feature type="compositionally biased region" description="Polar residues" evidence="1">
    <location>
        <begin position="112"/>
        <end position="123"/>
    </location>
</feature>
<gene>
    <name evidence="2" type="ORF">LSTR_LSTR002470</name>
</gene>
<evidence type="ECO:0000313" key="3">
    <source>
        <dbReference type="Proteomes" id="UP000291343"/>
    </source>
</evidence>
<feature type="region of interest" description="Disordered" evidence="1">
    <location>
        <begin position="1"/>
        <end position="176"/>
    </location>
</feature>
<comment type="caution">
    <text evidence="2">The sequence shown here is derived from an EMBL/GenBank/DDBJ whole genome shotgun (WGS) entry which is preliminary data.</text>
</comment>
<dbReference type="OrthoDB" id="10662182at2759"/>
<keyword evidence="3" id="KW-1185">Reference proteome</keyword>
<dbReference type="Proteomes" id="UP000291343">
    <property type="component" value="Unassembled WGS sequence"/>
</dbReference>
<sequence>MSQYSRPRGSYWPPRGSFNNDGGRNQGFSHLESHRFEQPESRRFEEPERRRFEEPESRRFEEPESRRFEEPYPRRHNSYQNEYQDQSHSFDSTRQPRRSYSNRFDYSADGPYSQSSDSNQFSHLEQYPPHRNKFQSGFSHGSPPYLPRNRFHPQDPPQSQYTSNDRFVPRGPNHYQPHVDEIRGVNSFNTNQRINTNNQLPPPIPAVDFSRNVDNIRKDEIMNQALGSLREKYTEAVKAFQQEPFKSQTQHFAGPSRSNLFSRNLGYSNKDEQFKSHSTDFSGPNQSFANDVEFKSSNQFFSQTEDDFVVSHDDFNRDHVDKNMGDHRKQYIEAKVAQQKNFNKQMDKKSFNNMRERTPKKSLSSLFKKASSERYPAEEARYAEEYKLIEHVPPVTKDWSQITIDDIKNRDGPVGNIVIILTPKQKYSETLQNTAKAWNMSFELKTEKSKSDNGKDLWTVTAIFNNVELAKTQCEAGPGAMNGTKHAACARALWKLFQWYFVLKKNRRFQSTQNKTAQQTIISPNRASQVGNKYLRSIFKNKGKKNLNDLKAQIELYANDETNHNDLVISEDFNHVTRKILFNHARKFKCIQTKYVSVKFNTKVVLKKIIGESGPEPEFNGGWSKIEDILKNRSLYISNEYELYRPD</sequence>
<proteinExistence type="predicted"/>
<accession>A0A482X2F5</accession>
<dbReference type="AlphaFoldDB" id="A0A482X2F5"/>